<accession>A0AAJ8BMP2</accession>
<evidence type="ECO:0000313" key="1">
    <source>
        <dbReference type="RefSeq" id="XP_059600323.1"/>
    </source>
</evidence>
<reference evidence="1" key="1">
    <citation type="submission" date="2025-02" db="EMBL/GenBank/DDBJ databases">
        <authorList>
            <consortium name="NCBI Genome Project"/>
        </authorList>
    </citation>
    <scope>NUCLEOTIDE SEQUENCE</scope>
</reference>
<gene>
    <name evidence="1" type="ORF">An03g05510</name>
</gene>
<proteinExistence type="predicted"/>
<protein>
    <submittedName>
        <fullName evidence="1">Uncharacterized protein</fullName>
    </submittedName>
</protein>
<dbReference type="KEGG" id="ang:An03g05510"/>
<dbReference type="RefSeq" id="XP_059600323.1">
    <property type="nucleotide sequence ID" value="XM_059747139.1"/>
</dbReference>
<sequence length="185" mass="20275">MGPATATCVGRQQLQLDQSFIRHLPPQQVVDRLNVSSAMSVNTGLPLIQRHTGGSASHLDVRDGCSCSLKIKRNQHNYLQSRGAGEDSVSNARRAYAFIEDALLDTCERHRPVVAENGADICVTELSRRGRNGTSCAMPQDRLKSLARWCCDDSAMILVLSSGSLFHDILPEYEPVAPMNICLQP</sequence>
<dbReference type="VEuPathDB" id="FungiDB:An03g05510"/>
<reference evidence="1" key="2">
    <citation type="submission" date="2025-08" db="UniProtKB">
        <authorList>
            <consortium name="RefSeq"/>
        </authorList>
    </citation>
    <scope>IDENTIFICATION</scope>
</reference>
<dbReference type="GeneID" id="84590742"/>
<organism evidence="1">
    <name type="scientific">Aspergillus niger</name>
    <dbReference type="NCBI Taxonomy" id="5061"/>
    <lineage>
        <taxon>Eukaryota</taxon>
        <taxon>Fungi</taxon>
        <taxon>Dikarya</taxon>
        <taxon>Ascomycota</taxon>
        <taxon>Pezizomycotina</taxon>
        <taxon>Eurotiomycetes</taxon>
        <taxon>Eurotiomycetidae</taxon>
        <taxon>Eurotiales</taxon>
        <taxon>Aspergillaceae</taxon>
        <taxon>Aspergillus</taxon>
        <taxon>Aspergillus subgen. Circumdati</taxon>
    </lineage>
</organism>
<dbReference type="AlphaFoldDB" id="A0AAJ8BMP2"/>
<name>A0AAJ8BMP2_ASPNG</name>